<dbReference type="InterPro" id="IPR052516">
    <property type="entry name" value="N-heterocyclic_Hydroxylase"/>
</dbReference>
<dbReference type="Gene3D" id="3.90.1170.50">
    <property type="entry name" value="Aldehyde oxidase/xanthine dehydrogenase, a/b hammerhead"/>
    <property type="match status" value="1"/>
</dbReference>
<gene>
    <name evidence="2" type="ORF">KI659_01695</name>
</gene>
<feature type="domain" description="Aldehyde oxidase/xanthine dehydrogenase a/b hammerhead" evidence="1">
    <location>
        <begin position="207"/>
        <end position="287"/>
    </location>
</feature>
<dbReference type="Pfam" id="PF20256">
    <property type="entry name" value="MoCoBD_2"/>
    <property type="match status" value="2"/>
</dbReference>
<dbReference type="InterPro" id="IPR037165">
    <property type="entry name" value="AldOxase/xan_DH_Mopterin-bd_sf"/>
</dbReference>
<dbReference type="InterPro" id="IPR008274">
    <property type="entry name" value="AldOxase/xan_DH_MoCoBD1"/>
</dbReference>
<protein>
    <submittedName>
        <fullName evidence="2">Xanthine dehydrogenase family protein molybdopterin-binding subunit</fullName>
    </submittedName>
</protein>
<keyword evidence="3" id="KW-1185">Reference proteome</keyword>
<dbReference type="PIRSF" id="PIRSF036389">
    <property type="entry name" value="IOR_B"/>
    <property type="match status" value="1"/>
</dbReference>
<dbReference type="PANTHER" id="PTHR47495">
    <property type="entry name" value="ALDEHYDE DEHYDROGENASE"/>
    <property type="match status" value="1"/>
</dbReference>
<dbReference type="InterPro" id="IPR012368">
    <property type="entry name" value="OxRdtase_Mopterin-bd_su_IorB"/>
</dbReference>
<dbReference type="Pfam" id="PF02738">
    <property type="entry name" value="MoCoBD_1"/>
    <property type="match status" value="2"/>
</dbReference>
<dbReference type="GO" id="GO:0016491">
    <property type="term" value="F:oxidoreductase activity"/>
    <property type="evidence" value="ECO:0007669"/>
    <property type="project" value="InterPro"/>
</dbReference>
<evidence type="ECO:0000313" key="2">
    <source>
        <dbReference type="EMBL" id="MBS9522716.1"/>
    </source>
</evidence>
<proteinExistence type="predicted"/>
<comment type="caution">
    <text evidence="2">The sequence shown here is derived from an EMBL/GenBank/DDBJ whole genome shotgun (WGS) entry which is preliminary data.</text>
</comment>
<dbReference type="SMART" id="SM01008">
    <property type="entry name" value="Ald_Xan_dh_C"/>
    <property type="match status" value="1"/>
</dbReference>
<organism evidence="2 3">
    <name type="scientific">Litoribacter ruber</name>
    <dbReference type="NCBI Taxonomy" id="702568"/>
    <lineage>
        <taxon>Bacteria</taxon>
        <taxon>Pseudomonadati</taxon>
        <taxon>Bacteroidota</taxon>
        <taxon>Cytophagia</taxon>
        <taxon>Cytophagales</taxon>
        <taxon>Cyclobacteriaceae</taxon>
        <taxon>Litoribacter</taxon>
    </lineage>
</organism>
<evidence type="ECO:0000259" key="1">
    <source>
        <dbReference type="SMART" id="SM01008"/>
    </source>
</evidence>
<dbReference type="SUPFAM" id="SSF56003">
    <property type="entry name" value="Molybdenum cofactor-binding domain"/>
    <property type="match status" value="2"/>
</dbReference>
<dbReference type="EMBL" id="JAHCMY010000001">
    <property type="protein sequence ID" value="MBS9522716.1"/>
    <property type="molecule type" value="Genomic_DNA"/>
</dbReference>
<dbReference type="InterPro" id="IPR046867">
    <property type="entry name" value="AldOxase/xan_DH_MoCoBD2"/>
</dbReference>
<accession>A0AAP2CGF0</accession>
<dbReference type="AlphaFoldDB" id="A0AAP2CGF0"/>
<dbReference type="Gene3D" id="3.30.365.10">
    <property type="entry name" value="Aldehyde oxidase/xanthine dehydrogenase, molybdopterin binding domain"/>
    <property type="match status" value="4"/>
</dbReference>
<name>A0AAP2CGF0_9BACT</name>
<dbReference type="RefSeq" id="WP_213943606.1">
    <property type="nucleotide sequence ID" value="NZ_JAHCMY010000001.1"/>
</dbReference>
<sequence>MKLSDINRRKFLKQSGQVLVGFNLLPLAFCTPNEANVMSDFADKGKNAVDSWIRLNPDGKVTVLTGKMELGQGIKAALRQIAAEELDVGMDMVEIVIADTGKTQDERYTAGSNSIEGSGKTIRNAAAEARRILLEKAAGNWNTSPEELSIDKGMISQPGGKSASFWDVLQGKSLEGEITEKAPKKDPKDYKVIGQPVPREDILAMVTGKSLYVQDLRLPGMIHARVMRPPSYGAKLIDFPKEEVEGLPGIIKTVRDGSFLAVLAEGEFDAVKGLQRLQMGSRWEEKTLTPPQEELFGKMFNSPDKGDSIENSLPSNWQERGEILEAAYTRPFQMHGSIGPSCAIAQMENGKLTVWSHTQGVYPMKRTIADLLGMSEDNIRVIGVPGSGCYGHNGADDAGADAALLAAAHPGPPIRVQWMRMDEHSWEPYGSAMAFKMKGIVDSAGNIEAWRTELWSDAHSARPGGKAGHFIAANTLENPRNFEPGGFSAGSYRNAVPLYGFPREIVHHDFSTPLRTSAMRGLGAYGNVFALESFMDELAHKSGADPLEMRLKHLHDERAKEVLEMLAEKINWSSNRKKGNQGWGLAFAKYKNAASYFAVAALVEADPGNKDFKLKKMVGVIDAGQTINLDGLKNQTEGGMIQSASWTLFEEVKYDSQGIVSNTWASYPIMRFSHVPEIEVHVIDRPEEEPLGAGEAAQGPVSAAIANAIFEATGSRLRDLPLKAEQINWDKLQS</sequence>
<dbReference type="Proteomes" id="UP001319104">
    <property type="component" value="Unassembled WGS sequence"/>
</dbReference>
<dbReference type="PANTHER" id="PTHR47495:SF1">
    <property type="entry name" value="BLL3820 PROTEIN"/>
    <property type="match status" value="1"/>
</dbReference>
<dbReference type="InterPro" id="IPR000674">
    <property type="entry name" value="Ald_Oxase/Xan_DH_a/b"/>
</dbReference>
<reference evidence="2 3" key="1">
    <citation type="submission" date="2021-05" db="EMBL/GenBank/DDBJ databases">
        <authorList>
            <person name="Zhang Z.D."/>
            <person name="Osman G."/>
        </authorList>
    </citation>
    <scope>NUCLEOTIDE SEQUENCE [LARGE SCALE GENOMIC DNA]</scope>
    <source>
        <strain evidence="2 3">KCTC 32217</strain>
    </source>
</reference>
<evidence type="ECO:0000313" key="3">
    <source>
        <dbReference type="Proteomes" id="UP001319104"/>
    </source>
</evidence>